<dbReference type="Gene3D" id="3.40.50.720">
    <property type="entry name" value="NAD(P)-binding Rossmann-like Domain"/>
    <property type="match status" value="1"/>
</dbReference>
<dbReference type="OrthoDB" id="5302359at2759"/>
<dbReference type="AlphaFoldDB" id="A0A2T9YMN2"/>
<dbReference type="InterPro" id="IPR008927">
    <property type="entry name" value="6-PGluconate_DH-like_C_sf"/>
</dbReference>
<accession>A0A2T9YMN2</accession>
<dbReference type="Pfam" id="PF02558">
    <property type="entry name" value="ApbA"/>
    <property type="match status" value="1"/>
</dbReference>
<feature type="domain" description="Ketopantoate reductase N-terminal" evidence="5">
    <location>
        <begin position="7"/>
        <end position="149"/>
    </location>
</feature>
<comment type="function">
    <text evidence="4">Catalyzes the NADPH-dependent reduction of ketopantoate into pantoic acid.</text>
</comment>
<dbReference type="STRING" id="133385.A0A2T9YMN2"/>
<comment type="caution">
    <text evidence="7">The sequence shown here is derived from an EMBL/GenBank/DDBJ whole genome shotgun (WGS) entry which is preliminary data.</text>
</comment>
<dbReference type="SUPFAM" id="SSF51735">
    <property type="entry name" value="NAD(P)-binding Rossmann-fold domains"/>
    <property type="match status" value="1"/>
</dbReference>
<proteinExistence type="inferred from homology"/>
<reference evidence="7 8" key="1">
    <citation type="journal article" date="2018" name="MBio">
        <title>Comparative Genomics Reveals the Core Gene Toolbox for the Fungus-Insect Symbiosis.</title>
        <authorList>
            <person name="Wang Y."/>
            <person name="Stata M."/>
            <person name="Wang W."/>
            <person name="Stajich J.E."/>
            <person name="White M.M."/>
            <person name="Moncalvo J.M."/>
        </authorList>
    </citation>
    <scope>NUCLEOTIDE SEQUENCE [LARGE SCALE GENOMIC DNA]</scope>
    <source>
        <strain evidence="7 8">SWE-8-4</strain>
    </source>
</reference>
<dbReference type="FunFam" id="1.10.1040.10:FF:000017">
    <property type="entry name" value="2-dehydropantoate 2-reductase"/>
    <property type="match status" value="1"/>
</dbReference>
<dbReference type="GO" id="GO:0005737">
    <property type="term" value="C:cytoplasm"/>
    <property type="evidence" value="ECO:0007669"/>
    <property type="project" value="TreeGrafter"/>
</dbReference>
<dbReference type="InterPro" id="IPR036291">
    <property type="entry name" value="NAD(P)-bd_dom_sf"/>
</dbReference>
<dbReference type="PANTHER" id="PTHR21708:SF26">
    <property type="entry name" value="2-DEHYDROPANTOATE 2-REDUCTASE"/>
    <property type="match status" value="1"/>
</dbReference>
<dbReference type="GO" id="GO:0008677">
    <property type="term" value="F:2-dehydropantoate 2-reductase activity"/>
    <property type="evidence" value="ECO:0007669"/>
    <property type="project" value="UniProtKB-EC"/>
</dbReference>
<dbReference type="InterPro" id="IPR013752">
    <property type="entry name" value="KPA_reductase"/>
</dbReference>
<dbReference type="InterPro" id="IPR013328">
    <property type="entry name" value="6PGD_dom2"/>
</dbReference>
<evidence type="ECO:0000256" key="1">
    <source>
        <dbReference type="ARBA" id="ARBA00007870"/>
    </source>
</evidence>
<organism evidence="7 8">
    <name type="scientific">Smittium simulii</name>
    <dbReference type="NCBI Taxonomy" id="133385"/>
    <lineage>
        <taxon>Eukaryota</taxon>
        <taxon>Fungi</taxon>
        <taxon>Fungi incertae sedis</taxon>
        <taxon>Zoopagomycota</taxon>
        <taxon>Kickxellomycotina</taxon>
        <taxon>Harpellomycetes</taxon>
        <taxon>Harpellales</taxon>
        <taxon>Legeriomycetaceae</taxon>
        <taxon>Smittium</taxon>
    </lineage>
</organism>
<comment type="catalytic activity">
    <reaction evidence="4">
        <text>(R)-pantoate + NADP(+) = 2-dehydropantoate + NADPH + H(+)</text>
        <dbReference type="Rhea" id="RHEA:16233"/>
        <dbReference type="ChEBI" id="CHEBI:11561"/>
        <dbReference type="ChEBI" id="CHEBI:15378"/>
        <dbReference type="ChEBI" id="CHEBI:15980"/>
        <dbReference type="ChEBI" id="CHEBI:57783"/>
        <dbReference type="ChEBI" id="CHEBI:58349"/>
        <dbReference type="EC" id="1.1.1.169"/>
    </reaction>
</comment>
<feature type="domain" description="Ketopantoate reductase C-terminal" evidence="6">
    <location>
        <begin position="192"/>
        <end position="320"/>
    </location>
</feature>
<dbReference type="PANTHER" id="PTHR21708">
    <property type="entry name" value="PROBABLE 2-DEHYDROPANTOATE 2-REDUCTASE"/>
    <property type="match status" value="1"/>
</dbReference>
<keyword evidence="8" id="KW-1185">Reference proteome</keyword>
<evidence type="ECO:0000256" key="4">
    <source>
        <dbReference type="RuleBase" id="RU362068"/>
    </source>
</evidence>
<dbReference type="GO" id="GO:0015940">
    <property type="term" value="P:pantothenate biosynthetic process"/>
    <property type="evidence" value="ECO:0007669"/>
    <property type="project" value="InterPro"/>
</dbReference>
<dbReference type="InterPro" id="IPR051402">
    <property type="entry name" value="KPR-Related"/>
</dbReference>
<dbReference type="NCBIfam" id="TIGR00745">
    <property type="entry name" value="apbA_panE"/>
    <property type="match status" value="1"/>
</dbReference>
<gene>
    <name evidence="7" type="ORF">BB561_003160</name>
</gene>
<evidence type="ECO:0000259" key="6">
    <source>
        <dbReference type="Pfam" id="PF08546"/>
    </source>
</evidence>
<evidence type="ECO:0000256" key="2">
    <source>
        <dbReference type="ARBA" id="ARBA00022857"/>
    </source>
</evidence>
<evidence type="ECO:0000313" key="7">
    <source>
        <dbReference type="EMBL" id="PVU93600.1"/>
    </source>
</evidence>
<evidence type="ECO:0000259" key="5">
    <source>
        <dbReference type="Pfam" id="PF02558"/>
    </source>
</evidence>
<evidence type="ECO:0000313" key="8">
    <source>
        <dbReference type="Proteomes" id="UP000245383"/>
    </source>
</evidence>
<keyword evidence="3 4" id="KW-0560">Oxidoreductase</keyword>
<dbReference type="InterPro" id="IPR013332">
    <property type="entry name" value="KPR_N"/>
</dbReference>
<keyword evidence="2 4" id="KW-0521">NADP</keyword>
<comment type="similarity">
    <text evidence="1 4">Belongs to the ketopantoate reductase family.</text>
</comment>
<dbReference type="Pfam" id="PF08546">
    <property type="entry name" value="ApbA_C"/>
    <property type="match status" value="1"/>
</dbReference>
<dbReference type="EC" id="1.1.1.169" evidence="4"/>
<dbReference type="SUPFAM" id="SSF48179">
    <property type="entry name" value="6-phosphogluconate dehydrogenase C-terminal domain-like"/>
    <property type="match status" value="1"/>
</dbReference>
<sequence length="326" mass="35959">MSSQKNILIVGTGGVGAVFGSRFQYAGARVSVVCRSNFNKVKESGFTIRSLKFGNTVFVPDCVISAKNDQAFDSVFYDYVFVSTKSLPNVENPALAILPFINSPDTIIVLLQNGIGVEDPFSILFPNNPILSCVVRVNSTQIEPSIIQHGTLCCLLYNFYTSLKSPKFSDTILKEFDAFLKLAKVESIISPNIQKERWLKLAWNAAFGSISVLSGGKDGKSLAEDIYTCTLMRDTMREVFAVGHAVLSEPLVDGSIEESIESYVSLVLTRPNAVYPSMLYDYQFKRPMEHQVIIKNPIDLAEKAKVSTPLLKTLYALLISIEGGRL</sequence>
<evidence type="ECO:0000256" key="3">
    <source>
        <dbReference type="ARBA" id="ARBA00023002"/>
    </source>
</evidence>
<dbReference type="InterPro" id="IPR003710">
    <property type="entry name" value="ApbA"/>
</dbReference>
<protein>
    <recommendedName>
        <fullName evidence="4">2-dehydropantoate 2-reductase</fullName>
        <ecNumber evidence="4">1.1.1.169</ecNumber>
    </recommendedName>
    <alternativeName>
        <fullName evidence="4">Ketopantoate reductase</fullName>
    </alternativeName>
</protein>
<dbReference type="EMBL" id="MBFR01000123">
    <property type="protein sequence ID" value="PVU93600.1"/>
    <property type="molecule type" value="Genomic_DNA"/>
</dbReference>
<dbReference type="Proteomes" id="UP000245383">
    <property type="component" value="Unassembled WGS sequence"/>
</dbReference>
<name>A0A2T9YMN2_9FUNG</name>
<dbReference type="Gene3D" id="1.10.1040.10">
    <property type="entry name" value="N-(1-d-carboxylethyl)-l-norvaline Dehydrogenase, domain 2"/>
    <property type="match status" value="1"/>
</dbReference>